<dbReference type="Proteomes" id="UP000297459">
    <property type="component" value="Unassembled WGS sequence"/>
</dbReference>
<dbReference type="EMBL" id="SRPJ01000001">
    <property type="protein sequence ID" value="TGN28376.1"/>
    <property type="molecule type" value="Genomic_DNA"/>
</dbReference>
<proteinExistence type="predicted"/>
<name>A0A4Z1BA13_9STAP</name>
<reference evidence="1 2" key="1">
    <citation type="submission" date="2019-04" db="EMBL/GenBank/DDBJ databases">
        <title>Genomic characterization of Staphylococcus petrasii strains.</title>
        <authorList>
            <person name="Vrbovska V."/>
            <person name="Kovarovic V."/>
            <person name="Maslanova I."/>
            <person name="Indrakova A."/>
            <person name="Petras P."/>
            <person name="Sedo O."/>
            <person name="Svec P."/>
            <person name="Fisarova L."/>
            <person name="Sedlacek I."/>
            <person name="Doskar J."/>
            <person name="Pantucek R."/>
        </authorList>
    </citation>
    <scope>NUCLEOTIDE SEQUENCE [LARGE SCALE GENOMIC DNA]</scope>
    <source>
        <strain evidence="1 2">CCM 8529</strain>
    </source>
</reference>
<accession>A0A4Z1BA13</accession>
<protein>
    <recommendedName>
        <fullName evidence="3">YueH-like family protein</fullName>
    </recommendedName>
</protein>
<dbReference type="AlphaFoldDB" id="A0A4Z1BA13"/>
<evidence type="ECO:0000313" key="1">
    <source>
        <dbReference type="EMBL" id="TGN28376.1"/>
    </source>
</evidence>
<dbReference type="InterPro" id="IPR020260">
    <property type="entry name" value="Uncharacterised_YueH"/>
</dbReference>
<evidence type="ECO:0000313" key="2">
    <source>
        <dbReference type="Proteomes" id="UP000297459"/>
    </source>
</evidence>
<evidence type="ECO:0008006" key="3">
    <source>
        <dbReference type="Google" id="ProtNLM"/>
    </source>
</evidence>
<comment type="caution">
    <text evidence="1">The sequence shown here is derived from an EMBL/GenBank/DDBJ whole genome shotgun (WGS) entry which is preliminary data.</text>
</comment>
<dbReference type="Pfam" id="PF14166">
    <property type="entry name" value="YueH"/>
    <property type="match status" value="1"/>
</dbReference>
<sequence length="86" mass="10290">MKIKQLSEQNEVVNVYLYKNDEIEQLMIAIPDMFWSVEIDYNDMNINEIQEELVMQLFTFKDENEATRIASKLSEWIANDLKENIK</sequence>
<organism evidence="1 2">
    <name type="scientific">Staphylococcus pragensis</name>
    <dbReference type="NCBI Taxonomy" id="1611836"/>
    <lineage>
        <taxon>Bacteria</taxon>
        <taxon>Bacillati</taxon>
        <taxon>Bacillota</taxon>
        <taxon>Bacilli</taxon>
        <taxon>Bacillales</taxon>
        <taxon>Staphylococcaceae</taxon>
        <taxon>Staphylococcus</taxon>
    </lineage>
</organism>
<keyword evidence="2" id="KW-1185">Reference proteome</keyword>
<dbReference type="RefSeq" id="WP_126565269.1">
    <property type="nucleotide sequence ID" value="NZ_BMCY01000001.1"/>
</dbReference>
<gene>
    <name evidence="1" type="ORF">E2558_01730</name>
</gene>